<comment type="catalytic activity">
    <reaction evidence="8">
        <text>5-amino-1-(5-phospho-beta-D-ribosyl)imidazole + hydrogencarbonate + ATP = 5-carboxyamino-1-(5-phospho-D-ribosyl)imidazole + ADP + phosphate + 2 H(+)</text>
        <dbReference type="Rhea" id="RHEA:19317"/>
        <dbReference type="ChEBI" id="CHEBI:15378"/>
        <dbReference type="ChEBI" id="CHEBI:17544"/>
        <dbReference type="ChEBI" id="CHEBI:30616"/>
        <dbReference type="ChEBI" id="CHEBI:43474"/>
        <dbReference type="ChEBI" id="CHEBI:58730"/>
        <dbReference type="ChEBI" id="CHEBI:137981"/>
        <dbReference type="ChEBI" id="CHEBI:456216"/>
        <dbReference type="EC" id="6.3.4.18"/>
    </reaction>
</comment>
<dbReference type="InterPro" id="IPR011761">
    <property type="entry name" value="ATP-grasp"/>
</dbReference>
<comment type="caution">
    <text evidence="8">Lacks conserved residue(s) required for the propagation of feature annotation.</text>
</comment>
<dbReference type="HAMAP" id="MF_01928">
    <property type="entry name" value="PurK"/>
    <property type="match status" value="1"/>
</dbReference>
<dbReference type="EMBL" id="FXZM01000009">
    <property type="protein sequence ID" value="SMY12405.1"/>
    <property type="molecule type" value="Genomic_DNA"/>
</dbReference>
<evidence type="ECO:0000256" key="8">
    <source>
        <dbReference type="HAMAP-Rule" id="MF_01928"/>
    </source>
</evidence>
<comment type="similarity">
    <text evidence="9">Belongs to the AIR carboxylase family. Class I subfamily.</text>
</comment>
<protein>
    <recommendedName>
        <fullName evidence="8 9">Multifunctional fusion protein</fullName>
    </recommendedName>
    <domain>
        <recommendedName>
            <fullName evidence="8">N5-carboxyaminoimidazole ribonucleotide synthase</fullName>
            <shortName evidence="8">N5-CAIR synthase</shortName>
            <ecNumber evidence="8">6.3.4.18</ecNumber>
        </recommendedName>
        <alternativeName>
            <fullName evidence="8">5-(carboxyamino)imidazole ribonucleotide synthetase</fullName>
        </alternativeName>
    </domain>
    <domain>
        <recommendedName>
            <fullName evidence="9">N5-carboxyaminoimidazole ribonucleotide mutase</fullName>
            <shortName evidence="9">N5-CAIR mutase</shortName>
            <ecNumber evidence="9">5.4.99.18</ecNumber>
        </recommendedName>
        <alternativeName>
            <fullName evidence="9">5-(carboxyamino)imidazole ribonucleotide mutase</fullName>
        </alternativeName>
    </domain>
</protein>
<dbReference type="NCBIfam" id="NF004680">
    <property type="entry name" value="PRK06019.1-6"/>
    <property type="match status" value="1"/>
</dbReference>
<keyword evidence="8" id="KW-0436">Ligase</keyword>
<name>A0A2H1L6K6_9MICO</name>
<dbReference type="SUPFAM" id="SSF51246">
    <property type="entry name" value="Rudiment single hybrid motif"/>
    <property type="match status" value="1"/>
</dbReference>
<dbReference type="EC" id="6.3.4.18" evidence="8"/>
<feature type="binding site" evidence="8">
    <location>
        <begin position="190"/>
        <end position="193"/>
    </location>
    <ligand>
        <name>ATP</name>
        <dbReference type="ChEBI" id="CHEBI:30616"/>
    </ligand>
</feature>
<comment type="catalytic activity">
    <reaction evidence="1">
        <text>5-amino-1-(5-phospho-D-ribosyl)imidazole-4-carboxylate + H(+) = 5-amino-1-(5-phospho-beta-D-ribosyl)imidazole + CO2</text>
        <dbReference type="Rhea" id="RHEA:10792"/>
        <dbReference type="ChEBI" id="CHEBI:15378"/>
        <dbReference type="ChEBI" id="CHEBI:16526"/>
        <dbReference type="ChEBI" id="CHEBI:77657"/>
        <dbReference type="ChEBI" id="CHEBI:137981"/>
        <dbReference type="EC" id="4.1.1.21"/>
    </reaction>
</comment>
<feature type="binding site" evidence="9">
    <location>
        <position position="450"/>
    </location>
    <ligand>
        <name>substrate</name>
    </ligand>
</feature>
<dbReference type="InterPro" id="IPR054350">
    <property type="entry name" value="PurT/PurK_preATP-grasp"/>
</dbReference>
<feature type="compositionally biased region" description="Low complexity" evidence="10">
    <location>
        <begin position="413"/>
        <end position="429"/>
    </location>
</feature>
<dbReference type="SUPFAM" id="SSF56059">
    <property type="entry name" value="Glutathione synthetase ATP-binding domain-like"/>
    <property type="match status" value="1"/>
</dbReference>
<dbReference type="Gene3D" id="3.40.50.20">
    <property type="match status" value="1"/>
</dbReference>
<keyword evidence="4 9" id="KW-0658">Purine biosynthesis</keyword>
<evidence type="ECO:0000256" key="6">
    <source>
        <dbReference type="ARBA" id="ARBA00022840"/>
    </source>
</evidence>
<dbReference type="AlphaFoldDB" id="A0A2H1L6K6"/>
<keyword evidence="7" id="KW-0456">Lyase</keyword>
<dbReference type="Gene3D" id="3.40.50.1970">
    <property type="match status" value="1"/>
</dbReference>
<dbReference type="NCBIfam" id="TIGR01161">
    <property type="entry name" value="purK"/>
    <property type="match status" value="1"/>
</dbReference>
<dbReference type="Gene3D" id="3.30.1490.20">
    <property type="entry name" value="ATP-grasp fold, A domain"/>
    <property type="match status" value="1"/>
</dbReference>
<reference evidence="13" key="1">
    <citation type="submission" date="2017-03" db="EMBL/GenBank/DDBJ databases">
        <authorList>
            <person name="Monnet C."/>
        </authorList>
    </citation>
    <scope>NUCLEOTIDE SEQUENCE [LARGE SCALE GENOMIC DNA]</scope>
    <source>
        <strain evidence="13">SJ5-8</strain>
    </source>
</reference>
<evidence type="ECO:0000313" key="12">
    <source>
        <dbReference type="EMBL" id="SMY12405.1"/>
    </source>
</evidence>
<proteinExistence type="inferred from homology"/>
<dbReference type="GO" id="GO:0034023">
    <property type="term" value="F:5-(carboxyamino)imidazole ribonucleotide mutase activity"/>
    <property type="evidence" value="ECO:0007669"/>
    <property type="project" value="UniProtKB-UniRule"/>
</dbReference>
<evidence type="ECO:0000256" key="5">
    <source>
        <dbReference type="ARBA" id="ARBA00022793"/>
    </source>
</evidence>
<dbReference type="NCBIfam" id="NF004679">
    <property type="entry name" value="PRK06019.1-5"/>
    <property type="match status" value="1"/>
</dbReference>
<dbReference type="GO" id="GO:0004638">
    <property type="term" value="F:phosphoribosylaminoimidazole carboxylase activity"/>
    <property type="evidence" value="ECO:0007669"/>
    <property type="project" value="UniProtKB-EC"/>
</dbReference>
<dbReference type="Proteomes" id="UP000234462">
    <property type="component" value="Unassembled WGS sequence"/>
</dbReference>
<dbReference type="PANTHER" id="PTHR11609">
    <property type="entry name" value="PURINE BIOSYNTHESIS PROTEIN 6/7, PUR6/7"/>
    <property type="match status" value="1"/>
</dbReference>
<dbReference type="GO" id="GO:0005829">
    <property type="term" value="C:cytosol"/>
    <property type="evidence" value="ECO:0007669"/>
    <property type="project" value="TreeGrafter"/>
</dbReference>
<feature type="binding site" evidence="8">
    <location>
        <begin position="275"/>
        <end position="276"/>
    </location>
    <ligand>
        <name>ATP</name>
        <dbReference type="ChEBI" id="CHEBI:30616"/>
    </ligand>
</feature>
<comment type="similarity">
    <text evidence="8">Belongs to the PurK/PurT family.</text>
</comment>
<feature type="binding site" evidence="9">
    <location>
        <position position="447"/>
    </location>
    <ligand>
        <name>substrate</name>
    </ligand>
</feature>
<feature type="binding site" evidence="9">
    <location>
        <position position="477"/>
    </location>
    <ligand>
        <name>substrate</name>
    </ligand>
</feature>
<comment type="function">
    <text evidence="8">Catalyzes the ATP-dependent conversion of 5-aminoimidazole ribonucleotide (AIR) and HCO(3)(-) to N5-carboxyaminoimidazole ribonucleotide (N5-CAIR).</text>
</comment>
<evidence type="ECO:0000256" key="1">
    <source>
        <dbReference type="ARBA" id="ARBA00001244"/>
    </source>
</evidence>
<dbReference type="SUPFAM" id="SSF52440">
    <property type="entry name" value="PreATP-grasp domain"/>
    <property type="match status" value="1"/>
</dbReference>
<dbReference type="SMART" id="SM01001">
    <property type="entry name" value="AIRC"/>
    <property type="match status" value="1"/>
</dbReference>
<dbReference type="GO" id="GO:0034028">
    <property type="term" value="F:5-(carboxyamino)imidazole ribonucleotide synthase activity"/>
    <property type="evidence" value="ECO:0007669"/>
    <property type="project" value="UniProtKB-UniRule"/>
</dbReference>
<comment type="pathway">
    <text evidence="8">Purine metabolism; IMP biosynthesis via de novo pathway; 5-amino-1-(5-phospho-D-ribosyl)imidazole-4-carboxylate from 5-amino-1-(5-phospho-D-ribosyl)imidazole (N5-CAIR route): step 1/2.</text>
</comment>
<dbReference type="SUPFAM" id="SSF52255">
    <property type="entry name" value="N5-CAIR mutase (phosphoribosylaminoimidazole carboxylase, PurE)"/>
    <property type="match status" value="1"/>
</dbReference>
<organism evidence="12 13">
    <name type="scientific">Brevibacterium jeotgali</name>
    <dbReference type="NCBI Taxonomy" id="1262550"/>
    <lineage>
        <taxon>Bacteria</taxon>
        <taxon>Bacillati</taxon>
        <taxon>Actinomycetota</taxon>
        <taxon>Actinomycetes</taxon>
        <taxon>Micrococcales</taxon>
        <taxon>Brevibacteriaceae</taxon>
        <taxon>Brevibacterium</taxon>
    </lineage>
</organism>
<keyword evidence="13" id="KW-1185">Reference proteome</keyword>
<dbReference type="InterPro" id="IPR005875">
    <property type="entry name" value="PurK"/>
</dbReference>
<feature type="binding site" evidence="8">
    <location>
        <position position="198"/>
    </location>
    <ligand>
        <name>ATP</name>
        <dbReference type="ChEBI" id="CHEBI:30616"/>
    </ligand>
</feature>
<dbReference type="PROSITE" id="PS50975">
    <property type="entry name" value="ATP_GRASP"/>
    <property type="match status" value="1"/>
</dbReference>
<evidence type="ECO:0000256" key="2">
    <source>
        <dbReference type="ARBA" id="ARBA00006114"/>
    </source>
</evidence>
<evidence type="ECO:0000256" key="7">
    <source>
        <dbReference type="ARBA" id="ARBA00023239"/>
    </source>
</evidence>
<evidence type="ECO:0000313" key="13">
    <source>
        <dbReference type="Proteomes" id="UP000234462"/>
    </source>
</evidence>
<dbReference type="HAMAP" id="MF_01929">
    <property type="entry name" value="PurE_classI"/>
    <property type="match status" value="1"/>
</dbReference>
<dbReference type="Pfam" id="PF17769">
    <property type="entry name" value="PurK_C"/>
    <property type="match status" value="1"/>
</dbReference>
<dbReference type="GO" id="GO:0006189">
    <property type="term" value="P:'de novo' IMP biosynthetic process"/>
    <property type="evidence" value="ECO:0007669"/>
    <property type="project" value="UniProtKB-UniRule"/>
</dbReference>
<keyword evidence="9" id="KW-0413">Isomerase</keyword>
<comment type="similarity">
    <text evidence="2">In the C-terminal section; belongs to the AIR carboxylase family. Class I subfamily.</text>
</comment>
<comment type="pathway">
    <text evidence="9">Purine metabolism; IMP biosynthesis via de novo pathway; 5-amino-1-(5-phospho-D-ribosyl)imidazole-4-carboxylate from 5-amino-1-(5-phospho-D-ribosyl)imidazole (N5-CAIR route): step 2/2.</text>
</comment>
<keyword evidence="6 8" id="KW-0067">ATP-binding</keyword>
<evidence type="ECO:0000256" key="10">
    <source>
        <dbReference type="SAM" id="MobiDB-lite"/>
    </source>
</evidence>
<dbReference type="Pfam" id="PF02222">
    <property type="entry name" value="ATP-grasp"/>
    <property type="match status" value="1"/>
</dbReference>
<comment type="function">
    <text evidence="9">Catalyzes the conversion of N5-carboxyaminoimidazole ribonucleotide (N5-CAIR) to 4-carboxy-5-aminoimidazole ribonucleotide (CAIR).</text>
</comment>
<evidence type="ECO:0000259" key="11">
    <source>
        <dbReference type="PROSITE" id="PS50975"/>
    </source>
</evidence>
<keyword evidence="5" id="KW-0210">Decarboxylase</keyword>
<comment type="catalytic activity">
    <reaction evidence="9">
        <text>5-carboxyamino-1-(5-phospho-D-ribosyl)imidazole + H(+) = 5-amino-1-(5-phospho-D-ribosyl)imidazole-4-carboxylate</text>
        <dbReference type="Rhea" id="RHEA:13193"/>
        <dbReference type="ChEBI" id="CHEBI:15378"/>
        <dbReference type="ChEBI" id="CHEBI:58730"/>
        <dbReference type="ChEBI" id="CHEBI:77657"/>
        <dbReference type="EC" id="5.4.99.18"/>
    </reaction>
</comment>
<feature type="binding site" evidence="8">
    <location>
        <position position="116"/>
    </location>
    <ligand>
        <name>ATP</name>
        <dbReference type="ChEBI" id="CHEBI:30616"/>
    </ligand>
</feature>
<accession>A0A2H1L6K6</accession>
<dbReference type="EC" id="5.4.99.18" evidence="9"/>
<dbReference type="Gene3D" id="3.30.470.20">
    <property type="entry name" value="ATP-grasp fold, B domain"/>
    <property type="match status" value="1"/>
</dbReference>
<dbReference type="InterPro" id="IPR000031">
    <property type="entry name" value="PurE_dom"/>
</dbReference>
<dbReference type="GO" id="GO:0046872">
    <property type="term" value="F:metal ion binding"/>
    <property type="evidence" value="ECO:0007669"/>
    <property type="project" value="InterPro"/>
</dbReference>
<dbReference type="UniPathway" id="UPA00074">
    <property type="reaction ID" value="UER00942"/>
</dbReference>
<dbReference type="GO" id="GO:0005524">
    <property type="term" value="F:ATP binding"/>
    <property type="evidence" value="ECO:0007669"/>
    <property type="project" value="UniProtKB-UniRule"/>
</dbReference>
<dbReference type="InterPro" id="IPR013815">
    <property type="entry name" value="ATP_grasp_subdomain_1"/>
</dbReference>
<feature type="region of interest" description="Disordered" evidence="10">
    <location>
        <begin position="408"/>
        <end position="440"/>
    </location>
</feature>
<dbReference type="InterPro" id="IPR040686">
    <property type="entry name" value="PurK_C"/>
</dbReference>
<keyword evidence="3 8" id="KW-0547">Nucleotide-binding</keyword>
<dbReference type="Pfam" id="PF00731">
    <property type="entry name" value="AIRC"/>
    <property type="match status" value="1"/>
</dbReference>
<dbReference type="Pfam" id="PF22660">
    <property type="entry name" value="RS_preATP-grasp-like"/>
    <property type="match status" value="1"/>
</dbReference>
<evidence type="ECO:0000256" key="3">
    <source>
        <dbReference type="ARBA" id="ARBA00022741"/>
    </source>
</evidence>
<sequence>MRTVPHSVHRLSPVTFPKIGVVGGGQLARMMAPAAEALGVSFHVLSEADGASAAQVSAFVTVGDYRDWDDLKAFADTVDVLTFDHEHVPPEHLRALEAAGHSVHPGPDALIHAQDKLVMRAKIDELGLPNPRWAEVGSVEELESAAADLGLPLILKTPRGGYDGHGVRVIHDPAEAADWFADAPGTLLAEEKVAFTRELAVMVGRSPSGQTAVWPVVATHQQDGVCKEALAPAPGLSAELSARIQGDVIALATRLGVTGVMAMEMFEVDGGYLVNELAMRPHNTGHWSQDGSLTSQFEQHLRAVLDLPLGDPSAHAPLTAMVNVLGADRDDLYHAYLHVLAHDPAVKVHMYGKGVRPGRKLGHVNLAGSGDPARLLARARHAADFIAGVDTNPHPDFSDAAHAAGLGIAGPDSSGPTTGAAATTASAAGPPDPRTDDRPRVGIVMGSDSDWPTMSASADALREFGIPFTAEVVSAHRMPEDMVEWGRTAADRGLEVIIAGAGGAAHLPGMLASLTSLPVIGVPVPLAHLDGMDSLLSIVQMPSGVPVATVSVGGAANAGLLAVRILATGAVGDEAQDGTDLRAALDDHRAALREKAMAKGRALSERVAGEGGAHH</sequence>
<dbReference type="PANTHER" id="PTHR11609:SF5">
    <property type="entry name" value="PHOSPHORIBOSYLAMINOIMIDAZOLE CARBOXYLASE"/>
    <property type="match status" value="1"/>
</dbReference>
<dbReference type="InterPro" id="IPR003135">
    <property type="entry name" value="ATP-grasp_carboxylate-amine"/>
</dbReference>
<dbReference type="InterPro" id="IPR033747">
    <property type="entry name" value="PurE_ClassI"/>
</dbReference>
<dbReference type="InterPro" id="IPR011054">
    <property type="entry name" value="Rudment_hybrid_motif"/>
</dbReference>
<dbReference type="InterPro" id="IPR016185">
    <property type="entry name" value="PreATP-grasp_dom_sf"/>
</dbReference>
<evidence type="ECO:0000256" key="4">
    <source>
        <dbReference type="ARBA" id="ARBA00022755"/>
    </source>
</evidence>
<comment type="subunit">
    <text evidence="8">Homodimer.</text>
</comment>
<gene>
    <name evidence="8" type="primary">purK</name>
    <name evidence="9" type="synonym">purE</name>
    <name evidence="12" type="ORF">BJEO58_01999</name>
</gene>
<evidence type="ECO:0000256" key="9">
    <source>
        <dbReference type="HAMAP-Rule" id="MF_01929"/>
    </source>
</evidence>
<feature type="domain" description="ATP-grasp" evidence="11">
    <location>
        <begin position="120"/>
        <end position="305"/>
    </location>
</feature>
<dbReference type="NCBIfam" id="TIGR01162">
    <property type="entry name" value="purE"/>
    <property type="match status" value="1"/>
</dbReference>
<feature type="binding site" evidence="8">
    <location>
        <position position="156"/>
    </location>
    <ligand>
        <name>ATP</name>
        <dbReference type="ChEBI" id="CHEBI:30616"/>
    </ligand>
</feature>